<keyword evidence="2" id="KW-0808">Transferase</keyword>
<proteinExistence type="predicted"/>
<dbReference type="GO" id="GO:0032259">
    <property type="term" value="P:methylation"/>
    <property type="evidence" value="ECO:0007669"/>
    <property type="project" value="UniProtKB-KW"/>
</dbReference>
<dbReference type="EMBL" id="JBHLWQ010000020">
    <property type="protein sequence ID" value="MFC0199173.1"/>
    <property type="molecule type" value="Genomic_DNA"/>
</dbReference>
<keyword evidence="3" id="KW-1185">Reference proteome</keyword>
<dbReference type="InterPro" id="IPR006342">
    <property type="entry name" value="FkbM_mtfrase"/>
</dbReference>
<organism evidence="2 3">
    <name type="scientific">Paracoccus rhizosphaerae</name>
    <dbReference type="NCBI Taxonomy" id="1133347"/>
    <lineage>
        <taxon>Bacteria</taxon>
        <taxon>Pseudomonadati</taxon>
        <taxon>Pseudomonadota</taxon>
        <taxon>Alphaproteobacteria</taxon>
        <taxon>Rhodobacterales</taxon>
        <taxon>Paracoccaceae</taxon>
        <taxon>Paracoccus</taxon>
    </lineage>
</organism>
<comment type="caution">
    <text evidence="2">The sequence shown here is derived from an EMBL/GenBank/DDBJ whole genome shotgun (WGS) entry which is preliminary data.</text>
</comment>
<keyword evidence="2" id="KW-0489">Methyltransferase</keyword>
<dbReference type="PANTHER" id="PTHR34203:SF15">
    <property type="entry name" value="SLL1173 PROTEIN"/>
    <property type="match status" value="1"/>
</dbReference>
<dbReference type="InterPro" id="IPR029063">
    <property type="entry name" value="SAM-dependent_MTases_sf"/>
</dbReference>
<name>A0ABV6CEL4_9RHOB</name>
<dbReference type="PANTHER" id="PTHR34203">
    <property type="entry name" value="METHYLTRANSFERASE, FKBM FAMILY PROTEIN"/>
    <property type="match status" value="1"/>
</dbReference>
<evidence type="ECO:0000259" key="1">
    <source>
        <dbReference type="Pfam" id="PF05050"/>
    </source>
</evidence>
<dbReference type="Pfam" id="PF05050">
    <property type="entry name" value="Methyltransf_21"/>
    <property type="match status" value="1"/>
</dbReference>
<gene>
    <name evidence="2" type="ORF">ACFFIZ_02195</name>
</gene>
<dbReference type="NCBIfam" id="TIGR01444">
    <property type="entry name" value="fkbM_fam"/>
    <property type="match status" value="1"/>
</dbReference>
<dbReference type="Proteomes" id="UP001589795">
    <property type="component" value="Unassembled WGS sequence"/>
</dbReference>
<dbReference type="RefSeq" id="WP_265505834.1">
    <property type="nucleotide sequence ID" value="NZ_JAOTBE010000005.1"/>
</dbReference>
<evidence type="ECO:0000313" key="3">
    <source>
        <dbReference type="Proteomes" id="UP001589795"/>
    </source>
</evidence>
<accession>A0ABV6CEL4</accession>
<dbReference type="SUPFAM" id="SSF53335">
    <property type="entry name" value="S-adenosyl-L-methionine-dependent methyltransferases"/>
    <property type="match status" value="1"/>
</dbReference>
<sequence length="243" mass="27023">MQLRTWIGLIRSLAIYYNPVRQRQLVRFYRDLLSPGQLAFDIGAHVGSRARAMRRAGARVVACEPQEPFVSFLQRSLPSDIVLVRKAVGPTETMAQMSVSSLHPTVSSLSASFAADAAEAPGFGHVRWDRRQQVQVTTLDRLIADHGMPDLVKIDVEGFELDVLAGLSQPLPLVSVEYLPGLPDRTLAVIDRLEELGNYCFNPVAGEDARFLWPDWRDADAARSWLRGLPRDGRSGDLYARAV</sequence>
<evidence type="ECO:0000313" key="2">
    <source>
        <dbReference type="EMBL" id="MFC0199173.1"/>
    </source>
</evidence>
<reference evidence="2 3" key="1">
    <citation type="submission" date="2024-09" db="EMBL/GenBank/DDBJ databases">
        <authorList>
            <person name="Sun Q."/>
            <person name="Mori K."/>
        </authorList>
    </citation>
    <scope>NUCLEOTIDE SEQUENCE [LARGE SCALE GENOMIC DNA]</scope>
    <source>
        <strain evidence="2 3">CCM 7904</strain>
    </source>
</reference>
<dbReference type="Gene3D" id="3.40.50.150">
    <property type="entry name" value="Vaccinia Virus protein VP39"/>
    <property type="match status" value="1"/>
</dbReference>
<protein>
    <submittedName>
        <fullName evidence="2">FkbM family methyltransferase</fullName>
    </submittedName>
</protein>
<dbReference type="GO" id="GO:0008168">
    <property type="term" value="F:methyltransferase activity"/>
    <property type="evidence" value="ECO:0007669"/>
    <property type="project" value="UniProtKB-KW"/>
</dbReference>
<feature type="domain" description="Methyltransferase FkbM" evidence="1">
    <location>
        <begin position="41"/>
        <end position="169"/>
    </location>
</feature>
<dbReference type="InterPro" id="IPR052514">
    <property type="entry name" value="SAM-dependent_MTase"/>
</dbReference>